<organism evidence="1 2">
    <name type="scientific">Mangrovibacterium marinum</name>
    <dbReference type="NCBI Taxonomy" id="1639118"/>
    <lineage>
        <taxon>Bacteria</taxon>
        <taxon>Pseudomonadati</taxon>
        <taxon>Bacteroidota</taxon>
        <taxon>Bacteroidia</taxon>
        <taxon>Marinilabiliales</taxon>
        <taxon>Prolixibacteraceae</taxon>
        <taxon>Mangrovibacterium</taxon>
    </lineage>
</organism>
<dbReference type="OrthoDB" id="9872513at2"/>
<name>A0A2T5BTT5_9BACT</name>
<reference evidence="1 2" key="1">
    <citation type="submission" date="2018-04" db="EMBL/GenBank/DDBJ databases">
        <title>Genomic Encyclopedia of Archaeal and Bacterial Type Strains, Phase II (KMG-II): from individual species to whole genera.</title>
        <authorList>
            <person name="Goeker M."/>
        </authorList>
    </citation>
    <scope>NUCLEOTIDE SEQUENCE [LARGE SCALE GENOMIC DNA]</scope>
    <source>
        <strain evidence="1 2">DSM 28823</strain>
    </source>
</reference>
<dbReference type="AlphaFoldDB" id="A0A2T5BTT5"/>
<dbReference type="Proteomes" id="UP000243525">
    <property type="component" value="Unassembled WGS sequence"/>
</dbReference>
<sequence>MATVIINEKTKAGKALLEYLRASGQAIVIEKSVAVNSVSKGLAELDQVKKGKKQGTPARKFLSDL</sequence>
<keyword evidence="2" id="KW-1185">Reference proteome</keyword>
<accession>A0A2T5BTT5</accession>
<evidence type="ECO:0000313" key="2">
    <source>
        <dbReference type="Proteomes" id="UP000243525"/>
    </source>
</evidence>
<dbReference type="RefSeq" id="WP_107823997.1">
    <property type="nucleotide sequence ID" value="NZ_OY782574.1"/>
</dbReference>
<comment type="caution">
    <text evidence="1">The sequence shown here is derived from an EMBL/GenBank/DDBJ whole genome shotgun (WGS) entry which is preliminary data.</text>
</comment>
<dbReference type="EMBL" id="QAAD01000037">
    <property type="protein sequence ID" value="PTN02888.1"/>
    <property type="molecule type" value="Genomic_DNA"/>
</dbReference>
<evidence type="ECO:0000313" key="1">
    <source>
        <dbReference type="EMBL" id="PTN02888.1"/>
    </source>
</evidence>
<proteinExistence type="predicted"/>
<protein>
    <submittedName>
        <fullName evidence="1">Uncharacterized protein</fullName>
    </submittedName>
</protein>
<gene>
    <name evidence="1" type="ORF">C8N47_13718</name>
</gene>